<feature type="compositionally biased region" description="Basic and acidic residues" evidence="1">
    <location>
        <begin position="175"/>
        <end position="191"/>
    </location>
</feature>
<dbReference type="PROSITE" id="PS50020">
    <property type="entry name" value="WW_DOMAIN_2"/>
    <property type="match status" value="1"/>
</dbReference>
<evidence type="ECO:0000256" key="1">
    <source>
        <dbReference type="SAM" id="MobiDB-lite"/>
    </source>
</evidence>
<feature type="region of interest" description="Disordered" evidence="1">
    <location>
        <begin position="154"/>
        <end position="285"/>
    </location>
</feature>
<dbReference type="Gene3D" id="2.20.70.10">
    <property type="match status" value="1"/>
</dbReference>
<feature type="domain" description="WW" evidence="2">
    <location>
        <begin position="44"/>
        <end position="71"/>
    </location>
</feature>
<evidence type="ECO:0000313" key="4">
    <source>
        <dbReference type="Proteomes" id="UP000650833"/>
    </source>
</evidence>
<dbReference type="SMART" id="SM00456">
    <property type="entry name" value="WW"/>
    <property type="match status" value="1"/>
</dbReference>
<sequence>MQADWGNESDDDDDNSIIEKQNKRLSTVEREQIEKEDIESKGIWIMHVADNGRPYYYNSITLQSVWEIPKATNITSATTLITADTATAATTNTITKVAPIPYATNIAATTAAPITTTTTTHTIIATAAVANNNSTIESTARIPDVPSYDEVATNSQFNNKKSSDTDKNQMSNRHSAKDQIRIKTEMQKAEPRPINTNKARIESASNTYKTNNIASNMQSNRRNSNSRPTSRDKGSRLSSSQCTSRSKYTRRSRSPLPPPPRDHYYDDYRYYHRSPSPPPHLYQRRYPSYDRYDSYHPYNYRSRHSPPLPDIRYRYYDPSLPPPSSSLPYYRPRERSWNRYEAHRSRFY</sequence>
<name>A0A8H7QCC7_9FUNG</name>
<accession>A0A8H7QCC7</accession>
<reference evidence="3" key="1">
    <citation type="submission" date="2020-12" db="EMBL/GenBank/DDBJ databases">
        <title>Metabolic potential, ecology and presence of endohyphal bacteria is reflected in genomic diversity of Mucoromycotina.</title>
        <authorList>
            <person name="Muszewska A."/>
            <person name="Okrasinska A."/>
            <person name="Steczkiewicz K."/>
            <person name="Drgas O."/>
            <person name="Orlowska M."/>
            <person name="Perlinska-Lenart U."/>
            <person name="Aleksandrzak-Piekarczyk T."/>
            <person name="Szatraj K."/>
            <person name="Zielenkiewicz U."/>
            <person name="Pilsyk S."/>
            <person name="Malc E."/>
            <person name="Mieczkowski P."/>
            <person name="Kruszewska J.S."/>
            <person name="Biernat P."/>
            <person name="Pawlowska J."/>
        </authorList>
    </citation>
    <scope>NUCLEOTIDE SEQUENCE</scope>
    <source>
        <strain evidence="3">CBS 226.32</strain>
    </source>
</reference>
<dbReference type="Pfam" id="PF00397">
    <property type="entry name" value="WW"/>
    <property type="match status" value="1"/>
</dbReference>
<gene>
    <name evidence="3" type="ORF">INT46_002593</name>
</gene>
<dbReference type="CDD" id="cd00201">
    <property type="entry name" value="WW"/>
    <property type="match status" value="1"/>
</dbReference>
<feature type="compositionally biased region" description="Basic and acidic residues" evidence="1">
    <location>
        <begin position="260"/>
        <end position="270"/>
    </location>
</feature>
<comment type="caution">
    <text evidence="3">The sequence shown here is derived from an EMBL/GenBank/DDBJ whole genome shotgun (WGS) entry which is preliminary data.</text>
</comment>
<dbReference type="InterPro" id="IPR001202">
    <property type="entry name" value="WW_dom"/>
</dbReference>
<proteinExistence type="predicted"/>
<dbReference type="InterPro" id="IPR036020">
    <property type="entry name" value="WW_dom_sf"/>
</dbReference>
<dbReference type="SUPFAM" id="SSF51045">
    <property type="entry name" value="WW domain"/>
    <property type="match status" value="1"/>
</dbReference>
<protein>
    <recommendedName>
        <fullName evidence="2">WW domain-containing protein</fullName>
    </recommendedName>
</protein>
<organism evidence="3 4">
    <name type="scientific">Mucor plumbeus</name>
    <dbReference type="NCBI Taxonomy" id="97098"/>
    <lineage>
        <taxon>Eukaryota</taxon>
        <taxon>Fungi</taxon>
        <taxon>Fungi incertae sedis</taxon>
        <taxon>Mucoromycota</taxon>
        <taxon>Mucoromycotina</taxon>
        <taxon>Mucoromycetes</taxon>
        <taxon>Mucorales</taxon>
        <taxon>Mucorineae</taxon>
        <taxon>Mucoraceae</taxon>
        <taxon>Mucor</taxon>
    </lineage>
</organism>
<evidence type="ECO:0000313" key="3">
    <source>
        <dbReference type="EMBL" id="KAG2190022.1"/>
    </source>
</evidence>
<keyword evidence="4" id="KW-1185">Reference proteome</keyword>
<dbReference type="AlphaFoldDB" id="A0A8H7QCC7"/>
<feature type="compositionally biased region" description="Acidic residues" evidence="1">
    <location>
        <begin position="7"/>
        <end position="16"/>
    </location>
</feature>
<dbReference type="EMBL" id="JAEPRC010001089">
    <property type="protein sequence ID" value="KAG2190022.1"/>
    <property type="molecule type" value="Genomic_DNA"/>
</dbReference>
<evidence type="ECO:0000259" key="2">
    <source>
        <dbReference type="PROSITE" id="PS50020"/>
    </source>
</evidence>
<feature type="compositionally biased region" description="Polar residues" evidence="1">
    <location>
        <begin position="194"/>
        <end position="214"/>
    </location>
</feature>
<dbReference type="OrthoDB" id="2289908at2759"/>
<dbReference type="Proteomes" id="UP000650833">
    <property type="component" value="Unassembled WGS sequence"/>
</dbReference>
<feature type="region of interest" description="Disordered" evidence="1">
    <location>
        <begin position="1"/>
        <end position="23"/>
    </location>
</feature>
<feature type="compositionally biased region" description="Low complexity" evidence="1">
    <location>
        <begin position="236"/>
        <end position="246"/>
    </location>
</feature>
<feature type="compositionally biased region" description="Low complexity" evidence="1">
    <location>
        <begin position="215"/>
        <end position="228"/>
    </location>
</feature>